<sequence length="64" mass="7364">MIHLLTHKELMKVLPCHLLHPETFCLQSGYSLLLAGLARLDLLYSPASVRSVHLFFYFFIFLTG</sequence>
<protein>
    <submittedName>
        <fullName evidence="1">Nitric oxide-associated protein 1</fullName>
    </submittedName>
</protein>
<name>A0A5B7G392_PORTR</name>
<reference evidence="1 2" key="1">
    <citation type="submission" date="2019-05" db="EMBL/GenBank/DDBJ databases">
        <title>Another draft genome of Portunus trituberculatus and its Hox gene families provides insights of decapod evolution.</title>
        <authorList>
            <person name="Jeong J.-H."/>
            <person name="Song I."/>
            <person name="Kim S."/>
            <person name="Choi T."/>
            <person name="Kim D."/>
            <person name="Ryu S."/>
            <person name="Kim W."/>
        </authorList>
    </citation>
    <scope>NUCLEOTIDE SEQUENCE [LARGE SCALE GENOMIC DNA]</scope>
    <source>
        <tissue evidence="1">Muscle</tissue>
    </source>
</reference>
<comment type="caution">
    <text evidence="1">The sequence shown here is derived from an EMBL/GenBank/DDBJ whole genome shotgun (WGS) entry which is preliminary data.</text>
</comment>
<dbReference type="AlphaFoldDB" id="A0A5B7G392"/>
<dbReference type="EMBL" id="VSRR010010585">
    <property type="protein sequence ID" value="MPC52037.1"/>
    <property type="molecule type" value="Genomic_DNA"/>
</dbReference>
<accession>A0A5B7G392</accession>
<dbReference type="Proteomes" id="UP000324222">
    <property type="component" value="Unassembled WGS sequence"/>
</dbReference>
<proteinExistence type="predicted"/>
<evidence type="ECO:0000313" key="2">
    <source>
        <dbReference type="Proteomes" id="UP000324222"/>
    </source>
</evidence>
<gene>
    <name evidence="1" type="primary">Noa1_1</name>
    <name evidence="1" type="ORF">E2C01_045897</name>
</gene>
<keyword evidence="2" id="KW-1185">Reference proteome</keyword>
<evidence type="ECO:0000313" key="1">
    <source>
        <dbReference type="EMBL" id="MPC52037.1"/>
    </source>
</evidence>
<organism evidence="1 2">
    <name type="scientific">Portunus trituberculatus</name>
    <name type="common">Swimming crab</name>
    <name type="synonym">Neptunus trituberculatus</name>
    <dbReference type="NCBI Taxonomy" id="210409"/>
    <lineage>
        <taxon>Eukaryota</taxon>
        <taxon>Metazoa</taxon>
        <taxon>Ecdysozoa</taxon>
        <taxon>Arthropoda</taxon>
        <taxon>Crustacea</taxon>
        <taxon>Multicrustacea</taxon>
        <taxon>Malacostraca</taxon>
        <taxon>Eumalacostraca</taxon>
        <taxon>Eucarida</taxon>
        <taxon>Decapoda</taxon>
        <taxon>Pleocyemata</taxon>
        <taxon>Brachyura</taxon>
        <taxon>Eubrachyura</taxon>
        <taxon>Portunoidea</taxon>
        <taxon>Portunidae</taxon>
        <taxon>Portuninae</taxon>
        <taxon>Portunus</taxon>
    </lineage>
</organism>